<gene>
    <name evidence="2" type="ORF">LK09_16640</name>
</gene>
<keyword evidence="1" id="KW-1133">Transmembrane helix</keyword>
<evidence type="ECO:0000313" key="2">
    <source>
        <dbReference type="EMBL" id="KHK95994.1"/>
    </source>
</evidence>
<dbReference type="STRING" id="1348253.LK09_16640"/>
<feature type="transmembrane region" description="Helical" evidence="1">
    <location>
        <begin position="43"/>
        <end position="60"/>
    </location>
</feature>
<dbReference type="Proteomes" id="UP000031030">
    <property type="component" value="Unassembled WGS sequence"/>
</dbReference>
<sequence length="64" mass="7110">MISILYFGGCALALIGASAIVRHDHPEATVTALFDILMADRVIRLAILACWWWLGWHFLAGQTI</sequence>
<dbReference type="RefSeq" id="WP_039402109.1">
    <property type="nucleotide sequence ID" value="NZ_JTDK01000017.1"/>
</dbReference>
<evidence type="ECO:0000256" key="1">
    <source>
        <dbReference type="SAM" id="Phobius"/>
    </source>
</evidence>
<name>A0A0B2A2F2_9MICO</name>
<keyword evidence="3" id="KW-1185">Reference proteome</keyword>
<dbReference type="OrthoDB" id="4564350at2"/>
<evidence type="ECO:0000313" key="3">
    <source>
        <dbReference type="Proteomes" id="UP000031030"/>
    </source>
</evidence>
<keyword evidence="1" id="KW-0472">Membrane</keyword>
<organism evidence="2 3">
    <name type="scientific">Microbacterium mangrovi</name>
    <dbReference type="NCBI Taxonomy" id="1348253"/>
    <lineage>
        <taxon>Bacteria</taxon>
        <taxon>Bacillati</taxon>
        <taxon>Actinomycetota</taxon>
        <taxon>Actinomycetes</taxon>
        <taxon>Micrococcales</taxon>
        <taxon>Microbacteriaceae</taxon>
        <taxon>Microbacterium</taxon>
    </lineage>
</organism>
<keyword evidence="1" id="KW-0812">Transmembrane</keyword>
<reference evidence="2 3" key="1">
    <citation type="submission" date="2014-11" db="EMBL/GenBank/DDBJ databases">
        <title>Genome sequence of Microbacterium mangrovi MUSC 115(T).</title>
        <authorList>
            <person name="Lee L.-H."/>
        </authorList>
    </citation>
    <scope>NUCLEOTIDE SEQUENCE [LARGE SCALE GENOMIC DNA]</scope>
    <source>
        <strain evidence="2 3">MUSC 115</strain>
    </source>
</reference>
<dbReference type="Pfam" id="PF19684">
    <property type="entry name" value="DUF6186"/>
    <property type="match status" value="1"/>
</dbReference>
<dbReference type="AlphaFoldDB" id="A0A0B2A2F2"/>
<dbReference type="InterPro" id="IPR046177">
    <property type="entry name" value="DUF6186"/>
</dbReference>
<proteinExistence type="predicted"/>
<protein>
    <submittedName>
        <fullName evidence="2">Uncharacterized protein</fullName>
    </submittedName>
</protein>
<dbReference type="EMBL" id="JTDK01000017">
    <property type="protein sequence ID" value="KHK95994.1"/>
    <property type="molecule type" value="Genomic_DNA"/>
</dbReference>
<comment type="caution">
    <text evidence="2">The sequence shown here is derived from an EMBL/GenBank/DDBJ whole genome shotgun (WGS) entry which is preliminary data.</text>
</comment>
<accession>A0A0B2A2F2</accession>